<dbReference type="EMBL" id="FODV01000003">
    <property type="protein sequence ID" value="SEO55958.1"/>
    <property type="molecule type" value="Genomic_DNA"/>
</dbReference>
<reference evidence="2" key="1">
    <citation type="submission" date="2016-10" db="EMBL/GenBank/DDBJ databases">
        <authorList>
            <person name="Varghese N."/>
            <person name="Submissions S."/>
        </authorList>
    </citation>
    <scope>NUCLEOTIDE SEQUENCE [LARGE SCALE GENOMIC DNA]</scope>
    <source>
        <strain evidence="2">CGMCC 1.10121</strain>
    </source>
</reference>
<organism evidence="1 2">
    <name type="scientific">Halogranum amylolyticum</name>
    <dbReference type="NCBI Taxonomy" id="660520"/>
    <lineage>
        <taxon>Archaea</taxon>
        <taxon>Methanobacteriati</taxon>
        <taxon>Methanobacteriota</taxon>
        <taxon>Stenosarchaea group</taxon>
        <taxon>Halobacteria</taxon>
        <taxon>Halobacteriales</taxon>
        <taxon>Haloferacaceae</taxon>
    </lineage>
</organism>
<gene>
    <name evidence="1" type="ORF">SAMN04487948_103229</name>
</gene>
<dbReference type="Proteomes" id="UP000199126">
    <property type="component" value="Unassembled WGS sequence"/>
</dbReference>
<accession>A0A1H8QPN4</accession>
<sequence length="58" mass="6254">MRPSSDGSVAQRCSRRPVDIREFEVDEAGVQQLLVIGDESRQVGVEPTANVLDSPSVA</sequence>
<keyword evidence="2" id="KW-1185">Reference proteome</keyword>
<name>A0A1H8QPN4_9EURY</name>
<evidence type="ECO:0000313" key="1">
    <source>
        <dbReference type="EMBL" id="SEO55958.1"/>
    </source>
</evidence>
<proteinExistence type="predicted"/>
<evidence type="ECO:0000313" key="2">
    <source>
        <dbReference type="Proteomes" id="UP000199126"/>
    </source>
</evidence>
<protein>
    <submittedName>
        <fullName evidence="1">Uncharacterized protein</fullName>
    </submittedName>
</protein>
<dbReference type="AlphaFoldDB" id="A0A1H8QPN4"/>